<dbReference type="EMBL" id="AUWU02000003">
    <property type="protein sequence ID" value="KAH0575400.1"/>
    <property type="molecule type" value="Genomic_DNA"/>
</dbReference>
<dbReference type="InterPro" id="IPR002715">
    <property type="entry name" value="Nas_poly-pep-assoc_cplx_dom"/>
</dbReference>
<dbReference type="EMBL" id="KI546038">
    <property type="protein sequence ID" value="EST47610.1"/>
    <property type="molecule type" value="Genomic_DNA"/>
</dbReference>
<dbReference type="InterPro" id="IPR044034">
    <property type="entry name" value="NAC-like_UBA"/>
</dbReference>
<dbReference type="Gene3D" id="1.10.8.10">
    <property type="entry name" value="DNA helicase RuvA subunit, C-terminal domain"/>
    <property type="match status" value="1"/>
</dbReference>
<feature type="domain" description="Nascent polypeptide-associated complex subunit alpha-like UBA" evidence="2">
    <location>
        <begin position="97"/>
        <end position="130"/>
    </location>
</feature>
<evidence type="ECO:0000259" key="1">
    <source>
        <dbReference type="Pfam" id="PF01849"/>
    </source>
</evidence>
<dbReference type="VEuPathDB" id="GiardiaDB:SS50377_23033"/>
<gene>
    <name evidence="3" type="ORF">SS50377_12305</name>
    <name evidence="4" type="ORF">SS50377_23033</name>
</gene>
<name>V6LSM3_9EUKA</name>
<organism evidence="3">
    <name type="scientific">Spironucleus salmonicida</name>
    <dbReference type="NCBI Taxonomy" id="348837"/>
    <lineage>
        <taxon>Eukaryota</taxon>
        <taxon>Metamonada</taxon>
        <taxon>Diplomonadida</taxon>
        <taxon>Hexamitidae</taxon>
        <taxon>Hexamitinae</taxon>
        <taxon>Spironucleus</taxon>
    </lineage>
</organism>
<reference evidence="3 4" key="1">
    <citation type="journal article" date="2014" name="PLoS Genet.">
        <title>The Genome of Spironucleus salmonicida Highlights a Fish Pathogen Adapted to Fluctuating Environments.</title>
        <authorList>
            <person name="Xu F."/>
            <person name="Jerlstrom-Hultqvist J."/>
            <person name="Einarsson E."/>
            <person name="Astvaldsson A."/>
            <person name="Svard S.G."/>
            <person name="Andersson J.O."/>
        </authorList>
    </citation>
    <scope>NUCLEOTIDE SEQUENCE</scope>
    <source>
        <strain evidence="4">ATCC 50377</strain>
    </source>
</reference>
<reference evidence="4" key="2">
    <citation type="submission" date="2020-12" db="EMBL/GenBank/DDBJ databases">
        <title>New Spironucleus salmonicida genome in near-complete chromosomes.</title>
        <authorList>
            <person name="Xu F."/>
            <person name="Kurt Z."/>
            <person name="Jimenez-Gonzalez A."/>
            <person name="Astvaldsson A."/>
            <person name="Andersson J.O."/>
            <person name="Svard S.G."/>
        </authorList>
    </citation>
    <scope>NUCLEOTIDE SEQUENCE</scope>
    <source>
        <strain evidence="4">ATCC 50377</strain>
    </source>
</reference>
<proteinExistence type="predicted"/>
<sequence>MQIAPNTAKNVEKLDAMKFLTKLNNVTKISFTKSGTDFVINNPVCYYNEDTKTHIFLGEPKPFDPNAQANQILNMIQNMPKNMPDTTPVHDTSATFNEEDVKTIASQANVSEEEARQALIDKQGNVVEALLVCKK</sequence>
<evidence type="ECO:0000313" key="4">
    <source>
        <dbReference type="EMBL" id="KAH0575400.1"/>
    </source>
</evidence>
<dbReference type="CDD" id="cd14359">
    <property type="entry name" value="UBA_AeNAC"/>
    <property type="match status" value="1"/>
</dbReference>
<dbReference type="Pfam" id="PF01849">
    <property type="entry name" value="NAC"/>
    <property type="match status" value="1"/>
</dbReference>
<feature type="domain" description="NAC-A/B" evidence="1">
    <location>
        <begin position="19"/>
        <end position="61"/>
    </location>
</feature>
<protein>
    <submittedName>
        <fullName evidence="3">NAC domain-containing protein</fullName>
    </submittedName>
</protein>
<dbReference type="Proteomes" id="UP000018208">
    <property type="component" value="Unassembled WGS sequence"/>
</dbReference>
<evidence type="ECO:0000313" key="3">
    <source>
        <dbReference type="EMBL" id="EST47610.1"/>
    </source>
</evidence>
<accession>V6LSM3</accession>
<evidence type="ECO:0000259" key="2">
    <source>
        <dbReference type="Pfam" id="PF19026"/>
    </source>
</evidence>
<dbReference type="AlphaFoldDB" id="V6LSM3"/>
<dbReference type="Pfam" id="PF19026">
    <property type="entry name" value="UBA_HYPK"/>
    <property type="match status" value="1"/>
</dbReference>
<keyword evidence="5" id="KW-1185">Reference proteome</keyword>
<evidence type="ECO:0000313" key="5">
    <source>
        <dbReference type="Proteomes" id="UP000018208"/>
    </source>
</evidence>